<name>A0A318D4J1_9GAMM</name>
<evidence type="ECO:0000256" key="8">
    <source>
        <dbReference type="ARBA" id="ARBA00048617"/>
    </source>
</evidence>
<dbReference type="InterPro" id="IPR039793">
    <property type="entry name" value="UROS/Hem4"/>
</dbReference>
<evidence type="ECO:0000313" key="12">
    <source>
        <dbReference type="Proteomes" id="UP000247689"/>
    </source>
</evidence>
<sequence length="253" mass="28012">MIERVDLVNTEPKVIVTRPSPYGEQLCDLLAQHSIDSDHCPLIHFLADLSFNTDERLELLQQNHTWIFVSRQAVNFCFEGFSAEQKASIVKLAQSKAIITVGDATADSLAQLGIKGLIPPTPNSEGMIHLLEKYQLKEKPTLLIRGGQGRKLLQNYFNNGQLNIMPVYQRQPTEQPLPTLSSQTAIVITSGQLLELAASQVAPEKRGTSAIIAGSQRISELAQQMGFTTCYTAKDASNQELVKSCLLWRNHVT</sequence>
<dbReference type="GO" id="GO:0006780">
    <property type="term" value="P:uroporphyrinogen III biosynthetic process"/>
    <property type="evidence" value="ECO:0007669"/>
    <property type="project" value="UniProtKB-UniRule"/>
</dbReference>
<comment type="catalytic activity">
    <reaction evidence="8 9">
        <text>hydroxymethylbilane = uroporphyrinogen III + H2O</text>
        <dbReference type="Rhea" id="RHEA:18965"/>
        <dbReference type="ChEBI" id="CHEBI:15377"/>
        <dbReference type="ChEBI" id="CHEBI:57308"/>
        <dbReference type="ChEBI" id="CHEBI:57845"/>
        <dbReference type="EC" id="4.2.1.75"/>
    </reaction>
</comment>
<keyword evidence="12" id="KW-1185">Reference proteome</keyword>
<evidence type="ECO:0000256" key="1">
    <source>
        <dbReference type="ARBA" id="ARBA00004772"/>
    </source>
</evidence>
<dbReference type="EMBL" id="QICH01000001">
    <property type="protein sequence ID" value="PXF64232.1"/>
    <property type="molecule type" value="Genomic_DNA"/>
</dbReference>
<evidence type="ECO:0000313" key="11">
    <source>
        <dbReference type="EMBL" id="PXF64232.1"/>
    </source>
</evidence>
<evidence type="ECO:0000256" key="7">
    <source>
        <dbReference type="ARBA" id="ARBA00040167"/>
    </source>
</evidence>
<protein>
    <recommendedName>
        <fullName evidence="7 9">Uroporphyrinogen-III synthase</fullName>
        <ecNumber evidence="3 9">4.2.1.75</ecNumber>
    </recommendedName>
</protein>
<dbReference type="Pfam" id="PF02602">
    <property type="entry name" value="HEM4"/>
    <property type="match status" value="1"/>
</dbReference>
<dbReference type="EC" id="4.2.1.75" evidence="3 9"/>
<proteinExistence type="inferred from homology"/>
<organism evidence="11 12">
    <name type="scientific">Kangiella spongicola</name>
    <dbReference type="NCBI Taxonomy" id="796379"/>
    <lineage>
        <taxon>Bacteria</taxon>
        <taxon>Pseudomonadati</taxon>
        <taxon>Pseudomonadota</taxon>
        <taxon>Gammaproteobacteria</taxon>
        <taxon>Kangiellales</taxon>
        <taxon>Kangiellaceae</taxon>
        <taxon>Kangiella</taxon>
    </lineage>
</organism>
<comment type="caution">
    <text evidence="11">The sequence shown here is derived from an EMBL/GenBank/DDBJ whole genome shotgun (WGS) entry which is preliminary data.</text>
</comment>
<reference evidence="11 12" key="1">
    <citation type="submission" date="2018-05" db="EMBL/GenBank/DDBJ databases">
        <title>Kangiella spongicola genome sequence.</title>
        <authorList>
            <person name="Maclea K.S."/>
            <person name="Goen A.E."/>
            <person name="Kelley C."/>
            <person name="Underriner A."/>
            <person name="Silverwood T."/>
            <person name="Trachtenberg A.M."/>
        </authorList>
    </citation>
    <scope>NUCLEOTIDE SEQUENCE [LARGE SCALE GENOMIC DNA]</scope>
    <source>
        <strain evidence="11 12">ATCC BAA-2076</strain>
    </source>
</reference>
<comment type="function">
    <text evidence="6 9">Catalyzes cyclization of the linear tetrapyrrole, hydroxymethylbilane, to the macrocyclic uroporphyrinogen III.</text>
</comment>
<evidence type="ECO:0000256" key="4">
    <source>
        <dbReference type="ARBA" id="ARBA00023239"/>
    </source>
</evidence>
<dbReference type="CDD" id="cd06578">
    <property type="entry name" value="HemD"/>
    <property type="match status" value="1"/>
</dbReference>
<evidence type="ECO:0000256" key="5">
    <source>
        <dbReference type="ARBA" id="ARBA00023244"/>
    </source>
</evidence>
<dbReference type="GO" id="GO:0006782">
    <property type="term" value="P:protoporphyrinogen IX biosynthetic process"/>
    <property type="evidence" value="ECO:0007669"/>
    <property type="project" value="UniProtKB-UniRule"/>
</dbReference>
<dbReference type="AlphaFoldDB" id="A0A318D4J1"/>
<dbReference type="PANTHER" id="PTHR38042">
    <property type="entry name" value="UROPORPHYRINOGEN-III SYNTHASE, CHLOROPLASTIC"/>
    <property type="match status" value="1"/>
</dbReference>
<dbReference type="InterPro" id="IPR036108">
    <property type="entry name" value="4pyrrol_syn_uPrphyn_synt_sf"/>
</dbReference>
<dbReference type="OrthoDB" id="9787650at2"/>
<dbReference type="PANTHER" id="PTHR38042:SF1">
    <property type="entry name" value="UROPORPHYRINOGEN-III SYNTHASE, CHLOROPLASTIC"/>
    <property type="match status" value="1"/>
</dbReference>
<evidence type="ECO:0000256" key="2">
    <source>
        <dbReference type="ARBA" id="ARBA00008133"/>
    </source>
</evidence>
<dbReference type="UniPathway" id="UPA00251">
    <property type="reaction ID" value="UER00320"/>
</dbReference>
<gene>
    <name evidence="11" type="ORF">DL796_03600</name>
</gene>
<evidence type="ECO:0000259" key="10">
    <source>
        <dbReference type="Pfam" id="PF02602"/>
    </source>
</evidence>
<dbReference type="GO" id="GO:0004852">
    <property type="term" value="F:uroporphyrinogen-III synthase activity"/>
    <property type="evidence" value="ECO:0007669"/>
    <property type="project" value="UniProtKB-UniRule"/>
</dbReference>
<dbReference type="Gene3D" id="3.40.50.10090">
    <property type="match status" value="2"/>
</dbReference>
<comment type="similarity">
    <text evidence="2 9">Belongs to the uroporphyrinogen-III synthase family.</text>
</comment>
<dbReference type="Proteomes" id="UP000247689">
    <property type="component" value="Unassembled WGS sequence"/>
</dbReference>
<keyword evidence="4 9" id="KW-0456">Lyase</keyword>
<evidence type="ECO:0000256" key="9">
    <source>
        <dbReference type="RuleBase" id="RU366031"/>
    </source>
</evidence>
<dbReference type="InterPro" id="IPR003754">
    <property type="entry name" value="4pyrrol_synth_uPrphyn_synth"/>
</dbReference>
<dbReference type="SUPFAM" id="SSF69618">
    <property type="entry name" value="HemD-like"/>
    <property type="match status" value="1"/>
</dbReference>
<feature type="domain" description="Tetrapyrrole biosynthesis uroporphyrinogen III synthase" evidence="10">
    <location>
        <begin position="27"/>
        <end position="242"/>
    </location>
</feature>
<comment type="pathway">
    <text evidence="1 9">Porphyrin-containing compound metabolism; protoporphyrin-IX biosynthesis; coproporphyrinogen-III from 5-aminolevulinate: step 3/4.</text>
</comment>
<evidence type="ECO:0000256" key="3">
    <source>
        <dbReference type="ARBA" id="ARBA00013109"/>
    </source>
</evidence>
<keyword evidence="5 9" id="KW-0627">Porphyrin biosynthesis</keyword>
<evidence type="ECO:0000256" key="6">
    <source>
        <dbReference type="ARBA" id="ARBA00037589"/>
    </source>
</evidence>
<accession>A0A318D4J1</accession>